<keyword evidence="3" id="KW-1185">Reference proteome</keyword>
<dbReference type="OrthoDB" id="5487146at2"/>
<organism evidence="2 3">
    <name type="scientific">Dulcicalothrix desertica PCC 7102</name>
    <dbReference type="NCBI Taxonomy" id="232991"/>
    <lineage>
        <taxon>Bacteria</taxon>
        <taxon>Bacillati</taxon>
        <taxon>Cyanobacteriota</taxon>
        <taxon>Cyanophyceae</taxon>
        <taxon>Nostocales</taxon>
        <taxon>Calotrichaceae</taxon>
        <taxon>Dulcicalothrix</taxon>
    </lineage>
</organism>
<dbReference type="AlphaFoldDB" id="A0A3S1CSP0"/>
<dbReference type="EMBL" id="RSCL01000003">
    <property type="protein sequence ID" value="RUT08562.1"/>
    <property type="molecule type" value="Genomic_DNA"/>
</dbReference>
<gene>
    <name evidence="2" type="ORF">DSM106972_017300</name>
</gene>
<protein>
    <recommendedName>
        <fullName evidence="1">ARG and Rhodanese-Phosphatase-superfamily-associated domain-containing protein</fullName>
    </recommendedName>
</protein>
<sequence>MLLKGLEVAPSQICGSIRIVPLIRRKIRGDLRLQRRNYDAKYSIVSLEDDMQYMSYIPHGMVMSWNDDGSAVANIGANIIKKDGKSGKSGRNVQVMQRMAKRETKNSLRFLPLHLAMEGFLSLYFNAPKIAWEEYSRYALTYGLGCRSEYSYSGRAIVGLEEALRVFEIHPNQVGVLIYVADALASAFVVSIPEDYLCLHYNLLEDFYGELIYQYASLYDKTYEMSLSIDDKKVNNLADLRSAVAKMRSNWATFHQEVMSTGLIGRSVKSKTVYTAGRFELQRFMTNVNSPLDVNNENHIGEVILRDNGEVEYLHTYRLSQQQINRVYYLGKLDENNWNISQTAKALLRTDEEFILIMEELGFGYLFAQQLRDKARKKVFK</sequence>
<evidence type="ECO:0000313" key="2">
    <source>
        <dbReference type="EMBL" id="RUT08562.1"/>
    </source>
</evidence>
<comment type="caution">
    <text evidence="2">The sequence shown here is derived from an EMBL/GenBank/DDBJ whole genome shotgun (WGS) entry which is preliminary data.</text>
</comment>
<evidence type="ECO:0000313" key="3">
    <source>
        <dbReference type="Proteomes" id="UP000271624"/>
    </source>
</evidence>
<dbReference type="Proteomes" id="UP000271624">
    <property type="component" value="Unassembled WGS sequence"/>
</dbReference>
<dbReference type="RefSeq" id="WP_127080350.1">
    <property type="nucleotide sequence ID" value="NZ_RSCL01000003.1"/>
</dbReference>
<evidence type="ECO:0000259" key="1">
    <source>
        <dbReference type="Pfam" id="PF22549"/>
    </source>
</evidence>
<reference evidence="2" key="2">
    <citation type="journal article" date="2019" name="Genome Biol. Evol.">
        <title>Day and night: Metabolic profiles and evolutionary relationships of six axenic non-marine cyanobacteria.</title>
        <authorList>
            <person name="Will S.E."/>
            <person name="Henke P."/>
            <person name="Boedeker C."/>
            <person name="Huang S."/>
            <person name="Brinkmann H."/>
            <person name="Rohde M."/>
            <person name="Jarek M."/>
            <person name="Friedl T."/>
            <person name="Seufert S."/>
            <person name="Schumacher M."/>
            <person name="Overmann J."/>
            <person name="Neumann-Schaal M."/>
            <person name="Petersen J."/>
        </authorList>
    </citation>
    <scope>NUCLEOTIDE SEQUENCE [LARGE SCALE GENOMIC DNA]</scope>
    <source>
        <strain evidence="2">PCC 7102</strain>
    </source>
</reference>
<proteinExistence type="predicted"/>
<name>A0A3S1CSP0_9CYAN</name>
<reference evidence="2" key="1">
    <citation type="submission" date="2018-12" db="EMBL/GenBank/DDBJ databases">
        <authorList>
            <person name="Will S."/>
            <person name="Neumann-Schaal M."/>
            <person name="Henke P."/>
        </authorList>
    </citation>
    <scope>NUCLEOTIDE SEQUENCE</scope>
    <source>
        <strain evidence="2">PCC 7102</strain>
    </source>
</reference>
<dbReference type="Pfam" id="PF22549">
    <property type="entry name" value="ARPP-2"/>
    <property type="match status" value="1"/>
</dbReference>
<dbReference type="InterPro" id="IPR054346">
    <property type="entry name" value="ARPP-2"/>
</dbReference>
<accession>A0A3S1CSP0</accession>
<feature type="domain" description="ARG and Rhodanese-Phosphatase-superfamily-associated" evidence="1">
    <location>
        <begin position="3"/>
        <end position="277"/>
    </location>
</feature>